<dbReference type="Proteomes" id="UP000092971">
    <property type="component" value="Chromosome"/>
</dbReference>
<reference evidence="2 3" key="1">
    <citation type="submission" date="2016-02" db="EMBL/GenBank/DDBJ databases">
        <title>Comparison of Clostridium stercorarium subspecies using comparative genomics and transcriptomics.</title>
        <authorList>
            <person name="Schellenberg J."/>
            <person name="Thallinger G."/>
            <person name="Levin D.B."/>
            <person name="Zhang X."/>
            <person name="Alvare G."/>
            <person name="Fristensky B."/>
            <person name="Sparling R."/>
        </authorList>
    </citation>
    <scope>NUCLEOTIDE SEQUENCE [LARGE SCALE GENOMIC DNA]</scope>
    <source>
        <strain evidence="2 3">DSM 2910</strain>
    </source>
</reference>
<dbReference type="EMBL" id="CP014672">
    <property type="protein sequence ID" value="ANW97882.1"/>
    <property type="molecule type" value="Genomic_DNA"/>
</dbReference>
<dbReference type="PANTHER" id="PTHR30050">
    <property type="entry name" value="CHROMOSOMAL REPLICATION INITIATOR PROTEIN DNAA"/>
    <property type="match status" value="1"/>
</dbReference>
<dbReference type="OrthoDB" id="9776217at2"/>
<dbReference type="PANTHER" id="PTHR30050:SF4">
    <property type="entry name" value="ATP-BINDING PROTEIN RV3427C IN INSERTION SEQUENCE-RELATED"/>
    <property type="match status" value="1"/>
</dbReference>
<dbReference type="Pfam" id="PF01695">
    <property type="entry name" value="IstB_IS21"/>
    <property type="match status" value="1"/>
</dbReference>
<organism evidence="2 3">
    <name type="scientific">Thermoclostridium stercorarium subsp. thermolacticum DSM 2910</name>
    <dbReference type="NCBI Taxonomy" id="1121336"/>
    <lineage>
        <taxon>Bacteria</taxon>
        <taxon>Bacillati</taxon>
        <taxon>Bacillota</taxon>
        <taxon>Clostridia</taxon>
        <taxon>Eubacteriales</taxon>
        <taxon>Oscillospiraceae</taxon>
        <taxon>Thermoclostridium</taxon>
    </lineage>
</organism>
<dbReference type="GO" id="GO:0005524">
    <property type="term" value="F:ATP binding"/>
    <property type="evidence" value="ECO:0007669"/>
    <property type="project" value="InterPro"/>
</dbReference>
<name>A0A1B1YAU3_THEST</name>
<protein>
    <submittedName>
        <fullName evidence="2">AAA family ATPase</fullName>
    </submittedName>
</protein>
<dbReference type="InterPro" id="IPR003593">
    <property type="entry name" value="AAA+_ATPase"/>
</dbReference>
<dbReference type="RefSeq" id="WP_015358088.1">
    <property type="nucleotide sequence ID" value="NZ_CP014672.1"/>
</dbReference>
<sequence length="342" mass="39851">MNSNWEELKREFFKRRENALAARDQRKEEVYRKVPEIRKLDQQIAELGLSFNREAIKQELPPESVRLFEEKIKRLTEQKKKLLTENGFPENYLEVEYTCKNCNDTGFVLDDEGKPTTTPCYCYRQLLIERLYDVSNLNSDGQTGFEFFNEKYYSDKTDENSNVKVSPRAQALRVKQKCLDFVNNFENTSYPNLYFTGPTGVGKTFLSKCIAIEVLKKGHTVLYLPAPAMFDIIYRSKYQFDGNTQDNAYQNILNTELLIIDDLGTESPSAAKYTELLTILNYRSARNVTTPCKTILSTNLEPQDLHKIYSERVESRILGEFDILYLFGDDIRLIKRFLNDNV</sequence>
<dbReference type="SUPFAM" id="SSF52540">
    <property type="entry name" value="P-loop containing nucleoside triphosphate hydrolases"/>
    <property type="match status" value="1"/>
</dbReference>
<gene>
    <name evidence="2" type="ORF">CSTERTH_01930</name>
</gene>
<proteinExistence type="predicted"/>
<dbReference type="InterPro" id="IPR027417">
    <property type="entry name" value="P-loop_NTPase"/>
</dbReference>
<accession>A0A1B1YAU3</accession>
<evidence type="ECO:0000259" key="1">
    <source>
        <dbReference type="SMART" id="SM00382"/>
    </source>
</evidence>
<dbReference type="SMART" id="SM00382">
    <property type="entry name" value="AAA"/>
    <property type="match status" value="1"/>
</dbReference>
<feature type="domain" description="AAA+ ATPase" evidence="1">
    <location>
        <begin position="189"/>
        <end position="324"/>
    </location>
</feature>
<dbReference type="InterPro" id="IPR002611">
    <property type="entry name" value="IstB_ATP-bd"/>
</dbReference>
<dbReference type="NCBIfam" id="NF005304">
    <property type="entry name" value="PRK06835.1"/>
    <property type="match status" value="1"/>
</dbReference>
<dbReference type="Gene3D" id="3.40.50.300">
    <property type="entry name" value="P-loop containing nucleotide triphosphate hydrolases"/>
    <property type="match status" value="1"/>
</dbReference>
<evidence type="ECO:0000313" key="3">
    <source>
        <dbReference type="Proteomes" id="UP000092971"/>
    </source>
</evidence>
<dbReference type="GO" id="GO:0006260">
    <property type="term" value="P:DNA replication"/>
    <property type="evidence" value="ECO:0007669"/>
    <property type="project" value="TreeGrafter"/>
</dbReference>
<evidence type="ECO:0000313" key="2">
    <source>
        <dbReference type="EMBL" id="ANW97882.1"/>
    </source>
</evidence>
<dbReference type="AlphaFoldDB" id="A0A1B1YAU3"/>
<dbReference type="CDD" id="cd00009">
    <property type="entry name" value="AAA"/>
    <property type="match status" value="1"/>
</dbReference>